<organism evidence="1 2">
    <name type="scientific">Trujillonella endophytica</name>
    <dbReference type="NCBI Taxonomy" id="673521"/>
    <lineage>
        <taxon>Bacteria</taxon>
        <taxon>Bacillati</taxon>
        <taxon>Actinomycetota</taxon>
        <taxon>Actinomycetes</taxon>
        <taxon>Geodermatophilales</taxon>
        <taxon>Geodermatophilaceae</taxon>
        <taxon>Trujillonella</taxon>
    </lineage>
</organism>
<dbReference type="RefSeq" id="WP_170860943.1">
    <property type="nucleotide sequence ID" value="NZ_FOEE01000002.1"/>
</dbReference>
<sequence length="57" mass="5815">MTATAPITLAAASYATRACVAEDLAPERGARADVDVPHTAVGAHARRHTPPDAPVPV</sequence>
<dbReference type="AlphaFoldDB" id="A0A1H8QN80"/>
<name>A0A1H8QN80_9ACTN</name>
<protein>
    <submittedName>
        <fullName evidence="1">Uncharacterized protein</fullName>
    </submittedName>
</protein>
<accession>A0A1H8QN80</accession>
<proteinExistence type="predicted"/>
<keyword evidence="2" id="KW-1185">Reference proteome</keyword>
<dbReference type="Proteomes" id="UP000198960">
    <property type="component" value="Unassembled WGS sequence"/>
</dbReference>
<gene>
    <name evidence="1" type="ORF">SAMN05660991_00695</name>
</gene>
<dbReference type="STRING" id="673521.SAMN05660991_00695"/>
<reference evidence="2" key="1">
    <citation type="submission" date="2016-10" db="EMBL/GenBank/DDBJ databases">
        <authorList>
            <person name="Varghese N."/>
            <person name="Submissions S."/>
        </authorList>
    </citation>
    <scope>NUCLEOTIDE SEQUENCE [LARGE SCALE GENOMIC DNA]</scope>
    <source>
        <strain evidence="2">DSM 45413</strain>
    </source>
</reference>
<evidence type="ECO:0000313" key="1">
    <source>
        <dbReference type="EMBL" id="SEO55506.1"/>
    </source>
</evidence>
<dbReference type="EMBL" id="FOEE01000002">
    <property type="protein sequence ID" value="SEO55506.1"/>
    <property type="molecule type" value="Genomic_DNA"/>
</dbReference>
<evidence type="ECO:0000313" key="2">
    <source>
        <dbReference type="Proteomes" id="UP000198960"/>
    </source>
</evidence>